<gene>
    <name evidence="12" type="primary">lepA</name>
    <name evidence="14" type="ORF">GA0061077_0511</name>
</gene>
<evidence type="ECO:0000256" key="1">
    <source>
        <dbReference type="ARBA" id="ARBA00005454"/>
    </source>
</evidence>
<dbReference type="Gene3D" id="2.40.30.10">
    <property type="entry name" value="Translation factors"/>
    <property type="match status" value="1"/>
</dbReference>
<dbReference type="Gene3D" id="3.30.70.870">
    <property type="entry name" value="Elongation Factor G (Translational Gtpase), domain 3"/>
    <property type="match status" value="1"/>
</dbReference>
<dbReference type="InterPro" id="IPR000640">
    <property type="entry name" value="EFG_V-like"/>
</dbReference>
<evidence type="ECO:0000256" key="6">
    <source>
        <dbReference type="ARBA" id="ARBA00023134"/>
    </source>
</evidence>
<keyword evidence="7 12" id="KW-0472">Membrane</keyword>
<dbReference type="Gene3D" id="3.30.70.240">
    <property type="match status" value="1"/>
</dbReference>
<dbReference type="Pfam" id="PF00679">
    <property type="entry name" value="EFG_C"/>
    <property type="match status" value="1"/>
</dbReference>
<dbReference type="GO" id="GO:0003746">
    <property type="term" value="F:translation elongation factor activity"/>
    <property type="evidence" value="ECO:0007669"/>
    <property type="project" value="UniProtKB-UniRule"/>
</dbReference>
<dbReference type="InterPro" id="IPR009000">
    <property type="entry name" value="Transl_B-barrel_sf"/>
</dbReference>
<dbReference type="Pfam" id="PF06421">
    <property type="entry name" value="LepA_C"/>
    <property type="match status" value="1"/>
</dbReference>
<dbReference type="CDD" id="cd01890">
    <property type="entry name" value="LepA"/>
    <property type="match status" value="1"/>
</dbReference>
<dbReference type="FunFam" id="2.40.30.10:FF:000015">
    <property type="entry name" value="Translation factor GUF1, mitochondrial"/>
    <property type="match status" value="1"/>
</dbReference>
<dbReference type="NCBIfam" id="TIGR01393">
    <property type="entry name" value="lepA"/>
    <property type="match status" value="1"/>
</dbReference>
<dbReference type="InterPro" id="IPR035654">
    <property type="entry name" value="LepA_IV"/>
</dbReference>
<dbReference type="InterPro" id="IPR000795">
    <property type="entry name" value="T_Tr_GTP-bd_dom"/>
</dbReference>
<evidence type="ECO:0000256" key="10">
    <source>
        <dbReference type="ARBA" id="ARBA00061052"/>
    </source>
</evidence>
<sequence>MTEANNKPGFTDQSLIRNFCIIAHIDHGKSTVADRILQLSSIVPQREMRDRFLDRMDIEQERGITIKSQAVRVPWTFEGREYTLGMIDTPGHVDFTYEVSRALAACEGAVLLVDATQGIEAQTLSNLYMAIDNDLTIIPVLNKIDLPSAEPGKHADEIANLLGCKPSDVLRVSGKTGEGVKDLLDQIVLEIPAPTGKKEAPARALIFDSVYDSYRGIVTYIRMVDGELNRREKVHMMGIGMTHEPIEIGVISPDMVPTKALGAGEVGYIITGAKDVSQSKVGDTITAAAHPAKEPLPGYRDPHPMVYAGIFPIDNAQFPELRDALDKLKLNDAALTYEPETSVALGFGFRCGFLGLLHMEIVVERLSREFGLDLISTAPNVTYKVTSEDGTLHEVTNPSEFPDGKIKQIVEPMVAADIIAPKEFIGSVMELCQDHRGEMGTMEYLSTERVEMHYRIPLAEIVFDFFDQLKSRTKGYASLDYHEDGEQSADLVKVDILIQGEKVDAFSAIVHRDKSYGYGVMMTKKLQKLIPRQQFEIPIQAAIGSRVIARETIRALRKDVLAKCYGGDITRKRKLLEKQKAGKKRMKMLGHVEVPQEAFVAALSTGEAGPNASIDIDTKNKIRAAEKAVK</sequence>
<dbReference type="PANTHER" id="PTHR43512:SF4">
    <property type="entry name" value="TRANSLATION FACTOR GUF1 HOMOLOG, CHLOROPLASTIC"/>
    <property type="match status" value="1"/>
</dbReference>
<comment type="similarity">
    <text evidence="1 12">Belongs to the TRAFAC class translation factor GTPase superfamily. Classic translation factor GTPase family. LepA subfamily.</text>
</comment>
<dbReference type="SMART" id="SM00838">
    <property type="entry name" value="EFG_C"/>
    <property type="match status" value="1"/>
</dbReference>
<comment type="catalytic activity">
    <reaction evidence="8 12">
        <text>GTP + H2O = GDP + phosphate + H(+)</text>
        <dbReference type="Rhea" id="RHEA:19669"/>
        <dbReference type="ChEBI" id="CHEBI:15377"/>
        <dbReference type="ChEBI" id="CHEBI:15378"/>
        <dbReference type="ChEBI" id="CHEBI:37565"/>
        <dbReference type="ChEBI" id="CHEBI:43474"/>
        <dbReference type="ChEBI" id="CHEBI:58189"/>
        <dbReference type="EC" id="3.6.5.n1"/>
    </reaction>
</comment>
<evidence type="ECO:0000256" key="5">
    <source>
        <dbReference type="ARBA" id="ARBA00022917"/>
    </source>
</evidence>
<evidence type="ECO:0000256" key="2">
    <source>
        <dbReference type="ARBA" id="ARBA00022475"/>
    </source>
</evidence>
<dbReference type="FunFam" id="3.40.50.300:FF:000078">
    <property type="entry name" value="Elongation factor 4"/>
    <property type="match status" value="1"/>
</dbReference>
<dbReference type="FunFam" id="3.30.70.240:FF:000007">
    <property type="entry name" value="Translation factor GUF1, mitochondrial"/>
    <property type="match status" value="1"/>
</dbReference>
<dbReference type="PANTHER" id="PTHR43512">
    <property type="entry name" value="TRANSLATION FACTOR GUF1-RELATED"/>
    <property type="match status" value="1"/>
</dbReference>
<dbReference type="Proteomes" id="UP000242610">
    <property type="component" value="Unassembled WGS sequence"/>
</dbReference>
<dbReference type="InterPro" id="IPR035647">
    <property type="entry name" value="EFG_III/V"/>
</dbReference>
<feature type="binding site" evidence="12">
    <location>
        <begin position="142"/>
        <end position="145"/>
    </location>
    <ligand>
        <name>GTP</name>
        <dbReference type="ChEBI" id="CHEBI:37565"/>
    </ligand>
</feature>
<evidence type="ECO:0000313" key="14">
    <source>
        <dbReference type="EMBL" id="SCC78966.1"/>
    </source>
</evidence>
<dbReference type="EC" id="3.6.5.n1" evidence="11 12"/>
<keyword evidence="2 12" id="KW-1003">Cell membrane</keyword>
<dbReference type="SUPFAM" id="SSF52540">
    <property type="entry name" value="P-loop containing nucleoside triphosphate hydrolases"/>
    <property type="match status" value="1"/>
</dbReference>
<comment type="function">
    <text evidence="9 12">Required for accurate and efficient protein synthesis under certain stress conditions. May act as a fidelity factor of the translation reaction, by catalyzing a one-codon backward translocation of tRNAs on improperly translocated ribosomes. Back-translocation proceeds from a post-translocation (POST) complex to a pre-translocation (PRE) complex, thus giving elongation factor G a second chance to translocate the tRNAs correctly. Binds to ribosomes in a GTP-dependent manner.</text>
</comment>
<feature type="binding site" evidence="12">
    <location>
        <begin position="26"/>
        <end position="31"/>
    </location>
    <ligand>
        <name>GTP</name>
        <dbReference type="ChEBI" id="CHEBI:37565"/>
    </ligand>
</feature>
<dbReference type="EMBL" id="FMBL01000001">
    <property type="protein sequence ID" value="SCC78966.1"/>
    <property type="molecule type" value="Genomic_DNA"/>
</dbReference>
<keyword evidence="5 12" id="KW-0648">Protein biosynthesis</keyword>
<dbReference type="GO" id="GO:0003924">
    <property type="term" value="F:GTPase activity"/>
    <property type="evidence" value="ECO:0007669"/>
    <property type="project" value="UniProtKB-UniRule"/>
</dbReference>
<dbReference type="SUPFAM" id="SSF50447">
    <property type="entry name" value="Translation proteins"/>
    <property type="match status" value="1"/>
</dbReference>
<dbReference type="CDD" id="cd16260">
    <property type="entry name" value="EF4_III"/>
    <property type="match status" value="1"/>
</dbReference>
<comment type="similarity">
    <text evidence="10">Belongs to the GTP-binding elongation factor family. LepA subfamily.</text>
</comment>
<dbReference type="OrthoDB" id="9801472at2"/>
<dbReference type="NCBIfam" id="TIGR00231">
    <property type="entry name" value="small_GTP"/>
    <property type="match status" value="1"/>
</dbReference>
<protein>
    <recommendedName>
        <fullName evidence="11 12">Elongation factor 4</fullName>
        <shortName evidence="12">EF-4</shortName>
        <ecNumber evidence="11 12">3.6.5.n1</ecNumber>
    </recommendedName>
    <alternativeName>
        <fullName evidence="12">Ribosomal back-translocase LepA</fullName>
    </alternativeName>
</protein>
<dbReference type="PROSITE" id="PS51722">
    <property type="entry name" value="G_TR_2"/>
    <property type="match status" value="1"/>
</dbReference>
<evidence type="ECO:0000256" key="7">
    <source>
        <dbReference type="ARBA" id="ARBA00023136"/>
    </source>
</evidence>
<dbReference type="GO" id="GO:0043022">
    <property type="term" value="F:ribosome binding"/>
    <property type="evidence" value="ECO:0007669"/>
    <property type="project" value="UniProtKB-UniRule"/>
</dbReference>
<organism evidence="14 15">
    <name type="scientific">Bifidobacterium commune</name>
    <dbReference type="NCBI Taxonomy" id="1505727"/>
    <lineage>
        <taxon>Bacteria</taxon>
        <taxon>Bacillati</taxon>
        <taxon>Actinomycetota</taxon>
        <taxon>Actinomycetes</taxon>
        <taxon>Bifidobacteriales</taxon>
        <taxon>Bifidobacteriaceae</taxon>
        <taxon>Bifidobacterium</taxon>
    </lineage>
</organism>
<dbReference type="InterPro" id="IPR013842">
    <property type="entry name" value="LepA_CTD"/>
</dbReference>
<keyword evidence="4 12" id="KW-0378">Hydrolase</keyword>
<dbReference type="InterPro" id="IPR038363">
    <property type="entry name" value="LepA_C_sf"/>
</dbReference>
<dbReference type="PROSITE" id="PS00301">
    <property type="entry name" value="G_TR_1"/>
    <property type="match status" value="1"/>
</dbReference>
<dbReference type="Gene3D" id="3.30.70.2570">
    <property type="entry name" value="Elongation factor 4, C-terminal domain"/>
    <property type="match status" value="1"/>
</dbReference>
<dbReference type="GO" id="GO:0005886">
    <property type="term" value="C:plasma membrane"/>
    <property type="evidence" value="ECO:0007669"/>
    <property type="project" value="UniProtKB-SubCell"/>
</dbReference>
<keyword evidence="3 12" id="KW-0547">Nucleotide-binding</keyword>
<evidence type="ECO:0000313" key="15">
    <source>
        <dbReference type="Proteomes" id="UP000242610"/>
    </source>
</evidence>
<proteinExistence type="inferred from homology"/>
<dbReference type="Gene3D" id="3.40.50.300">
    <property type="entry name" value="P-loop containing nucleotide triphosphate hydrolases"/>
    <property type="match status" value="1"/>
</dbReference>
<comment type="subcellular location">
    <subcellularLocation>
        <location evidence="12">Cell membrane</location>
        <topology evidence="12">Peripheral membrane protein</topology>
        <orientation evidence="12">Cytoplasmic side</orientation>
    </subcellularLocation>
</comment>
<dbReference type="Pfam" id="PF00009">
    <property type="entry name" value="GTP_EFTU"/>
    <property type="match status" value="1"/>
</dbReference>
<evidence type="ECO:0000256" key="9">
    <source>
        <dbReference type="ARBA" id="ARBA00057626"/>
    </source>
</evidence>
<dbReference type="AlphaFoldDB" id="A0A1C4H287"/>
<dbReference type="PRINTS" id="PR00315">
    <property type="entry name" value="ELONGATNFCT"/>
</dbReference>
<dbReference type="RefSeq" id="WP_091847332.1">
    <property type="nucleotide sequence ID" value="NZ_FMBL01000001.1"/>
</dbReference>
<name>A0A1C4H287_9BIFI</name>
<dbReference type="FunFam" id="3.30.70.2570:FF:000001">
    <property type="entry name" value="Translation factor GUF1, mitochondrial"/>
    <property type="match status" value="1"/>
</dbReference>
<evidence type="ECO:0000256" key="3">
    <source>
        <dbReference type="ARBA" id="ARBA00022741"/>
    </source>
</evidence>
<dbReference type="InterPro" id="IPR031157">
    <property type="entry name" value="G_TR_CS"/>
</dbReference>
<evidence type="ECO:0000256" key="4">
    <source>
        <dbReference type="ARBA" id="ARBA00022801"/>
    </source>
</evidence>
<dbReference type="FunFam" id="3.30.70.870:FF:000004">
    <property type="entry name" value="Translation factor GUF1, mitochondrial"/>
    <property type="match status" value="1"/>
</dbReference>
<dbReference type="CDD" id="cd03699">
    <property type="entry name" value="EF4_II"/>
    <property type="match status" value="1"/>
</dbReference>
<dbReference type="CDD" id="cd03709">
    <property type="entry name" value="lepA_C"/>
    <property type="match status" value="1"/>
</dbReference>
<keyword evidence="6 12" id="KW-0342">GTP-binding</keyword>
<feature type="domain" description="Tr-type G" evidence="13">
    <location>
        <begin position="14"/>
        <end position="195"/>
    </location>
</feature>
<keyword evidence="15" id="KW-1185">Reference proteome</keyword>
<dbReference type="GO" id="GO:0045727">
    <property type="term" value="P:positive regulation of translation"/>
    <property type="evidence" value="ECO:0007669"/>
    <property type="project" value="UniProtKB-UniRule"/>
</dbReference>
<dbReference type="InterPro" id="IPR004161">
    <property type="entry name" value="EFTu-like_2"/>
</dbReference>
<accession>A0A1C4H287</accession>
<dbReference type="HAMAP" id="MF_00071">
    <property type="entry name" value="LepA"/>
    <property type="match status" value="1"/>
</dbReference>
<evidence type="ECO:0000256" key="11">
    <source>
        <dbReference type="ARBA" id="ARBA00066744"/>
    </source>
</evidence>
<dbReference type="GO" id="GO:0005525">
    <property type="term" value="F:GTP binding"/>
    <property type="evidence" value="ECO:0007669"/>
    <property type="project" value="UniProtKB-UniRule"/>
</dbReference>
<evidence type="ECO:0000256" key="8">
    <source>
        <dbReference type="ARBA" id="ARBA00050293"/>
    </source>
</evidence>
<reference evidence="15" key="1">
    <citation type="submission" date="2016-08" db="EMBL/GenBank/DDBJ databases">
        <authorList>
            <person name="Varghese N."/>
            <person name="Submissions Spin"/>
        </authorList>
    </citation>
    <scope>NUCLEOTIDE SEQUENCE [LARGE SCALE GENOMIC DNA]</scope>
    <source>
        <strain evidence="15">R-52791</strain>
    </source>
</reference>
<dbReference type="InterPro" id="IPR005225">
    <property type="entry name" value="Small_GTP-bd"/>
</dbReference>
<evidence type="ECO:0000259" key="13">
    <source>
        <dbReference type="PROSITE" id="PS51722"/>
    </source>
</evidence>
<evidence type="ECO:0000256" key="12">
    <source>
        <dbReference type="HAMAP-Rule" id="MF_00071"/>
    </source>
</evidence>
<dbReference type="STRING" id="1505727.GA0061077_0511"/>
<dbReference type="SUPFAM" id="SSF54980">
    <property type="entry name" value="EF-G C-terminal domain-like"/>
    <property type="match status" value="2"/>
</dbReference>
<dbReference type="Pfam" id="PF03144">
    <property type="entry name" value="GTP_EFTU_D2"/>
    <property type="match status" value="1"/>
</dbReference>
<dbReference type="InterPro" id="IPR006297">
    <property type="entry name" value="EF-4"/>
</dbReference>
<dbReference type="InterPro" id="IPR027417">
    <property type="entry name" value="P-loop_NTPase"/>
</dbReference>